<protein>
    <recommendedName>
        <fullName evidence="2">RING-type domain-containing protein</fullName>
    </recommendedName>
</protein>
<dbReference type="GO" id="GO:0008270">
    <property type="term" value="F:zinc ion binding"/>
    <property type="evidence" value="ECO:0007669"/>
    <property type="project" value="UniProtKB-KW"/>
</dbReference>
<evidence type="ECO:0000256" key="1">
    <source>
        <dbReference type="PROSITE-ProRule" id="PRU00175"/>
    </source>
</evidence>
<dbReference type="InterPro" id="IPR001841">
    <property type="entry name" value="Znf_RING"/>
</dbReference>
<organism evidence="3 4">
    <name type="scientific">Castilleja foliolosa</name>
    <dbReference type="NCBI Taxonomy" id="1961234"/>
    <lineage>
        <taxon>Eukaryota</taxon>
        <taxon>Viridiplantae</taxon>
        <taxon>Streptophyta</taxon>
        <taxon>Embryophyta</taxon>
        <taxon>Tracheophyta</taxon>
        <taxon>Spermatophyta</taxon>
        <taxon>Magnoliopsida</taxon>
        <taxon>eudicotyledons</taxon>
        <taxon>Gunneridae</taxon>
        <taxon>Pentapetalae</taxon>
        <taxon>asterids</taxon>
        <taxon>lamiids</taxon>
        <taxon>Lamiales</taxon>
        <taxon>Orobanchaceae</taxon>
        <taxon>Pedicularideae</taxon>
        <taxon>Castillejinae</taxon>
        <taxon>Castilleja</taxon>
    </lineage>
</organism>
<name>A0ABD3CG41_9LAMI</name>
<dbReference type="EMBL" id="JAVIJP010000036">
    <property type="protein sequence ID" value="KAL3628477.1"/>
    <property type="molecule type" value="Genomic_DNA"/>
</dbReference>
<dbReference type="Pfam" id="PF13639">
    <property type="entry name" value="zf-RING_2"/>
    <property type="match status" value="1"/>
</dbReference>
<keyword evidence="1" id="KW-0479">Metal-binding</keyword>
<keyword evidence="4" id="KW-1185">Reference proteome</keyword>
<accession>A0ABD3CG41</accession>
<dbReference type="SUPFAM" id="SSF57850">
    <property type="entry name" value="RING/U-box"/>
    <property type="match status" value="1"/>
</dbReference>
<dbReference type="PROSITE" id="PS50089">
    <property type="entry name" value="ZF_RING_2"/>
    <property type="match status" value="1"/>
</dbReference>
<evidence type="ECO:0000313" key="4">
    <source>
        <dbReference type="Proteomes" id="UP001632038"/>
    </source>
</evidence>
<dbReference type="Proteomes" id="UP001632038">
    <property type="component" value="Unassembled WGS sequence"/>
</dbReference>
<sequence length="278" mass="32036">MGSRRPAGYEYLHRRFWMDDSVIPLYNWVTRIINPSVDKKSYLFEIQTNFKLKKRSDEEEQAMGSEIFAVVVPSIDDIRRLENDIRGRLDDYWMSIDEIKWLVYEALDFAKEKMAVDSAKYASYSVIPVVVGLDVCTVQQEGESIDDTIGRAIRPEHMFPLRLCFVYQRRGPGWRYNGDIEKSYILHKSFLMGLPRYRPEDDVGLAHMKVCAVCSLDSEATPAAQVSYLPCGHGVHSHCVFRWFNDGKSSCPSCGHRVLTDLQKGDLERDCRFVPGYP</sequence>
<feature type="domain" description="RING-type" evidence="2">
    <location>
        <begin position="211"/>
        <end position="254"/>
    </location>
</feature>
<evidence type="ECO:0000259" key="2">
    <source>
        <dbReference type="PROSITE" id="PS50089"/>
    </source>
</evidence>
<keyword evidence="1" id="KW-0863">Zinc-finger</keyword>
<dbReference type="InterPro" id="IPR013083">
    <property type="entry name" value="Znf_RING/FYVE/PHD"/>
</dbReference>
<dbReference type="SMART" id="SM00184">
    <property type="entry name" value="RING"/>
    <property type="match status" value="1"/>
</dbReference>
<keyword evidence="1" id="KW-0862">Zinc</keyword>
<evidence type="ECO:0000313" key="3">
    <source>
        <dbReference type="EMBL" id="KAL3628477.1"/>
    </source>
</evidence>
<gene>
    <name evidence="3" type="ORF">CASFOL_027523</name>
</gene>
<comment type="caution">
    <text evidence="3">The sequence shown here is derived from an EMBL/GenBank/DDBJ whole genome shotgun (WGS) entry which is preliminary data.</text>
</comment>
<dbReference type="Gene3D" id="3.30.40.10">
    <property type="entry name" value="Zinc/RING finger domain, C3HC4 (zinc finger)"/>
    <property type="match status" value="1"/>
</dbReference>
<proteinExistence type="predicted"/>
<reference evidence="4" key="1">
    <citation type="journal article" date="2024" name="IScience">
        <title>Strigolactones Initiate the Formation of Haustorium-like Structures in Castilleja.</title>
        <authorList>
            <person name="Buerger M."/>
            <person name="Peterson D."/>
            <person name="Chory J."/>
        </authorList>
    </citation>
    <scope>NUCLEOTIDE SEQUENCE [LARGE SCALE GENOMIC DNA]</scope>
</reference>
<dbReference type="AlphaFoldDB" id="A0ABD3CG41"/>